<dbReference type="Proteomes" id="UP000306113">
    <property type="component" value="Unassembled WGS sequence"/>
</dbReference>
<accession>A0A4S3MER1</accession>
<dbReference type="PANTHER" id="PTHR33619:SF3">
    <property type="entry name" value="POLYSACCHARIDE EXPORT PROTEIN GFCE-RELATED"/>
    <property type="match status" value="1"/>
</dbReference>
<dbReference type="EMBL" id="SSMD01000001">
    <property type="protein sequence ID" value="THD76987.1"/>
    <property type="molecule type" value="Genomic_DNA"/>
</dbReference>
<dbReference type="GO" id="GO:0015159">
    <property type="term" value="F:polysaccharide transmembrane transporter activity"/>
    <property type="evidence" value="ECO:0007669"/>
    <property type="project" value="InterPro"/>
</dbReference>
<dbReference type="Gene3D" id="3.30.1950.10">
    <property type="entry name" value="wza like domain"/>
    <property type="match status" value="1"/>
</dbReference>
<dbReference type="Gene3D" id="3.10.560.10">
    <property type="entry name" value="Outer membrane lipoprotein wza domain like"/>
    <property type="match status" value="2"/>
</dbReference>
<dbReference type="OrthoDB" id="7198507at2"/>
<dbReference type="PANTHER" id="PTHR33619">
    <property type="entry name" value="POLYSACCHARIDE EXPORT PROTEIN GFCE-RELATED"/>
    <property type="match status" value="1"/>
</dbReference>
<evidence type="ECO:0000256" key="2">
    <source>
        <dbReference type="SAM" id="SignalP"/>
    </source>
</evidence>
<keyword evidence="5" id="KW-1185">Reference proteome</keyword>
<evidence type="ECO:0000313" key="5">
    <source>
        <dbReference type="Proteomes" id="UP000306113"/>
    </source>
</evidence>
<name>A0A4S3MER1_9RHOB</name>
<feature type="domain" description="Polysaccharide export protein N-terminal" evidence="3">
    <location>
        <begin position="73"/>
        <end position="153"/>
    </location>
</feature>
<feature type="chain" id="PRO_5020757551" evidence="2">
    <location>
        <begin position="21"/>
        <end position="364"/>
    </location>
</feature>
<evidence type="ECO:0000313" key="4">
    <source>
        <dbReference type="EMBL" id="THD76987.1"/>
    </source>
</evidence>
<dbReference type="AlphaFoldDB" id="A0A4S3MER1"/>
<evidence type="ECO:0000256" key="1">
    <source>
        <dbReference type="ARBA" id="ARBA00022729"/>
    </source>
</evidence>
<organism evidence="4 5">
    <name type="scientific">Thalassobius vesicularis</name>
    <dbReference type="NCBI Taxonomy" id="1294297"/>
    <lineage>
        <taxon>Bacteria</taxon>
        <taxon>Pseudomonadati</taxon>
        <taxon>Pseudomonadota</taxon>
        <taxon>Alphaproteobacteria</taxon>
        <taxon>Rhodobacterales</taxon>
        <taxon>Roseobacteraceae</taxon>
        <taxon>Thalassovita</taxon>
    </lineage>
</organism>
<reference evidence="4 5" key="1">
    <citation type="submission" date="2019-04" db="EMBL/GenBank/DDBJ databases">
        <title>Draft genome sequence of Youngimonas vesicularis.</title>
        <authorList>
            <person name="Hameed A."/>
        </authorList>
    </citation>
    <scope>NUCLEOTIDE SEQUENCE [LARGE SCALE GENOMIC DNA]</scope>
    <source>
        <strain evidence="4 5">CC-AMW-E</strain>
    </source>
</reference>
<protein>
    <submittedName>
        <fullName evidence="4">Polysaccharide export protein</fullName>
    </submittedName>
</protein>
<proteinExistence type="predicted"/>
<feature type="signal peptide" evidence="2">
    <location>
        <begin position="1"/>
        <end position="20"/>
    </location>
</feature>
<dbReference type="Pfam" id="PF02563">
    <property type="entry name" value="Poly_export"/>
    <property type="match status" value="1"/>
</dbReference>
<comment type="caution">
    <text evidence="4">The sequence shown here is derived from an EMBL/GenBank/DDBJ whole genome shotgun (WGS) entry which is preliminary data.</text>
</comment>
<sequence>MSVLALALALPTACTSPRGAALTSEILREQDKPDAGYAVMPVTRANVSALQKWPGVAGNGTYHWIGNNRGPDSPVIRTGDQIDLVIWDNQENSLLASGNEKSVNMKGLQVSTSGTIFVPYLDEVQIRGMTPDQARRHIQESLAPIVPQAQVQLALSAGKQNSVDLVSGVETPGTYPLPDRNYSILSLIAQGGGINKSMRNPLVRLQRNGGSYAIPASALFEDPRKNVPLRGNDKVIVEEDDRYFTALGATGKEELVYFTKENVTALESLSMMGGLSEYRANLKGVLVLREYPAEAVRYNGSGPASERMVFTFDLTSADGLFAARKFPIQPEDTVIATESPLSATRTILGLIGTVFGVVNVAPGG</sequence>
<evidence type="ECO:0000259" key="3">
    <source>
        <dbReference type="Pfam" id="PF02563"/>
    </source>
</evidence>
<dbReference type="InterPro" id="IPR049712">
    <property type="entry name" value="Poly_export"/>
</dbReference>
<gene>
    <name evidence="4" type="ORF">E7681_03510</name>
</gene>
<dbReference type="InterPro" id="IPR003715">
    <property type="entry name" value="Poly_export_N"/>
</dbReference>
<keyword evidence="1 2" id="KW-0732">Signal</keyword>